<proteinExistence type="predicted"/>
<gene>
    <name evidence="2" type="ORF">XNOV1_A008914</name>
</gene>
<name>A0AAV1H7X2_XYRNO</name>
<organism evidence="2 3">
    <name type="scientific">Xyrichtys novacula</name>
    <name type="common">Pearly razorfish</name>
    <name type="synonym">Hemipteronotus novacula</name>
    <dbReference type="NCBI Taxonomy" id="13765"/>
    <lineage>
        <taxon>Eukaryota</taxon>
        <taxon>Metazoa</taxon>
        <taxon>Chordata</taxon>
        <taxon>Craniata</taxon>
        <taxon>Vertebrata</taxon>
        <taxon>Euteleostomi</taxon>
        <taxon>Actinopterygii</taxon>
        <taxon>Neopterygii</taxon>
        <taxon>Teleostei</taxon>
        <taxon>Neoteleostei</taxon>
        <taxon>Acanthomorphata</taxon>
        <taxon>Eupercaria</taxon>
        <taxon>Labriformes</taxon>
        <taxon>Labridae</taxon>
        <taxon>Xyrichtys</taxon>
    </lineage>
</organism>
<reference evidence="2" key="1">
    <citation type="submission" date="2023-08" db="EMBL/GenBank/DDBJ databases">
        <authorList>
            <person name="Alioto T."/>
            <person name="Alioto T."/>
            <person name="Gomez Garrido J."/>
        </authorList>
    </citation>
    <scope>NUCLEOTIDE SEQUENCE</scope>
</reference>
<sequence>MKHALHLQTETIEGLRVVTADVNRRVCAVEQRYDHGCAGFVEPERRLDAGKASAAHATNSAAVGEADGSAGGTETSDDRHREEAQRSLLLTVETTTPALSPGLTMPSPGSSKWSQVVKKGPRKRTEDSQQGLRTGKSVLG</sequence>
<dbReference type="Proteomes" id="UP001178508">
    <property type="component" value="Chromosome 20"/>
</dbReference>
<dbReference type="AlphaFoldDB" id="A0AAV1H7X2"/>
<evidence type="ECO:0000313" key="2">
    <source>
        <dbReference type="EMBL" id="CAJ1081795.1"/>
    </source>
</evidence>
<protein>
    <submittedName>
        <fullName evidence="2">C-type mannose receptor 2-like</fullName>
    </submittedName>
</protein>
<accession>A0AAV1H7X2</accession>
<feature type="compositionally biased region" description="Basic and acidic residues" evidence="1">
    <location>
        <begin position="76"/>
        <end position="85"/>
    </location>
</feature>
<feature type="region of interest" description="Disordered" evidence="1">
    <location>
        <begin position="48"/>
        <end position="140"/>
    </location>
</feature>
<evidence type="ECO:0000256" key="1">
    <source>
        <dbReference type="SAM" id="MobiDB-lite"/>
    </source>
</evidence>
<dbReference type="EMBL" id="OY660883">
    <property type="protein sequence ID" value="CAJ1081795.1"/>
    <property type="molecule type" value="Genomic_DNA"/>
</dbReference>
<keyword evidence="3" id="KW-1185">Reference proteome</keyword>
<keyword evidence="2" id="KW-0675">Receptor</keyword>
<evidence type="ECO:0000313" key="3">
    <source>
        <dbReference type="Proteomes" id="UP001178508"/>
    </source>
</evidence>
<feature type="compositionally biased region" description="Low complexity" evidence="1">
    <location>
        <begin position="50"/>
        <end position="62"/>
    </location>
</feature>